<gene>
    <name evidence="1" type="ORF">PG994_003145</name>
</gene>
<keyword evidence="2" id="KW-1185">Reference proteome</keyword>
<comment type="caution">
    <text evidence="1">The sequence shown here is derived from an EMBL/GenBank/DDBJ whole genome shotgun (WGS) entry which is preliminary data.</text>
</comment>
<dbReference type="GeneID" id="92087617"/>
<evidence type="ECO:0000313" key="2">
    <source>
        <dbReference type="Proteomes" id="UP001480595"/>
    </source>
</evidence>
<name>A0ABR1WB03_9PEZI</name>
<dbReference type="Proteomes" id="UP001480595">
    <property type="component" value="Unassembled WGS sequence"/>
</dbReference>
<reference evidence="1 2" key="1">
    <citation type="submission" date="2023-01" db="EMBL/GenBank/DDBJ databases">
        <title>Analysis of 21 Apiospora genomes using comparative genomics revels a genus with tremendous synthesis potential of carbohydrate active enzymes and secondary metabolites.</title>
        <authorList>
            <person name="Sorensen T."/>
        </authorList>
    </citation>
    <scope>NUCLEOTIDE SEQUENCE [LARGE SCALE GENOMIC DNA]</scope>
    <source>
        <strain evidence="1 2">CBS 135458</strain>
    </source>
</reference>
<protein>
    <submittedName>
        <fullName evidence="1">Uncharacterized protein</fullName>
    </submittedName>
</protein>
<dbReference type="RefSeq" id="XP_066720409.1">
    <property type="nucleotide sequence ID" value="XM_066854554.1"/>
</dbReference>
<accession>A0ABR1WB03</accession>
<dbReference type="EMBL" id="JAQQWL010000003">
    <property type="protein sequence ID" value="KAK8079338.1"/>
    <property type="molecule type" value="Genomic_DNA"/>
</dbReference>
<evidence type="ECO:0000313" key="1">
    <source>
        <dbReference type="EMBL" id="KAK8079338.1"/>
    </source>
</evidence>
<organism evidence="1 2">
    <name type="scientific">Apiospora phragmitis</name>
    <dbReference type="NCBI Taxonomy" id="2905665"/>
    <lineage>
        <taxon>Eukaryota</taxon>
        <taxon>Fungi</taxon>
        <taxon>Dikarya</taxon>
        <taxon>Ascomycota</taxon>
        <taxon>Pezizomycotina</taxon>
        <taxon>Sordariomycetes</taxon>
        <taxon>Xylariomycetidae</taxon>
        <taxon>Amphisphaeriales</taxon>
        <taxon>Apiosporaceae</taxon>
        <taxon>Apiospora</taxon>
    </lineage>
</organism>
<sequence length="135" mass="14915">MRQLFSRKGLERVGMGMLGGVEASSAGLARYAPARCTIQRDEALCVGSLGISPEGSNWPPVEARRCAGRYQKFSLACPPHLAGYALNKSNRRHGMLRAQQLYLRLSSNKAIRYDAVTPHSTTQGRRISINDQHFV</sequence>
<proteinExistence type="predicted"/>